<reference evidence="4" key="1">
    <citation type="submission" date="2016-10" db="EMBL/GenBank/DDBJ databases">
        <authorList>
            <person name="Varghese N."/>
            <person name="Submissions S."/>
        </authorList>
    </citation>
    <scope>NUCLEOTIDE SEQUENCE [LARGE SCALE GENOMIC DNA]</scope>
    <source>
        <strain evidence="4">DSM 22127</strain>
    </source>
</reference>
<protein>
    <submittedName>
        <fullName evidence="3">DNA/RNA non-specific endonuclease</fullName>
    </submittedName>
</protein>
<feature type="region of interest" description="Disordered" evidence="1">
    <location>
        <begin position="223"/>
        <end position="262"/>
    </location>
</feature>
<feature type="compositionally biased region" description="Basic residues" evidence="1">
    <location>
        <begin position="13"/>
        <end position="22"/>
    </location>
</feature>
<dbReference type="Gene3D" id="3.40.570.10">
    <property type="entry name" value="Extracellular Endonuclease, subunit A"/>
    <property type="match status" value="1"/>
</dbReference>
<dbReference type="Proteomes" id="UP000198859">
    <property type="component" value="Chromosome I"/>
</dbReference>
<dbReference type="InterPro" id="IPR001604">
    <property type="entry name" value="Endo_G_ENPP1-like_dom"/>
</dbReference>
<evidence type="ECO:0000259" key="2">
    <source>
        <dbReference type="Pfam" id="PF01223"/>
    </source>
</evidence>
<keyword evidence="3" id="KW-0255">Endonuclease</keyword>
<evidence type="ECO:0000313" key="4">
    <source>
        <dbReference type="Proteomes" id="UP000198859"/>
    </source>
</evidence>
<evidence type="ECO:0000256" key="1">
    <source>
        <dbReference type="SAM" id="MobiDB-lite"/>
    </source>
</evidence>
<dbReference type="AlphaFoldDB" id="A0A1H1VIJ1"/>
<gene>
    <name evidence="3" type="ORF">SAMN04488570_2847</name>
</gene>
<feature type="region of interest" description="Disordered" evidence="1">
    <location>
        <begin position="49"/>
        <end position="105"/>
    </location>
</feature>
<dbReference type="EMBL" id="LT629757">
    <property type="protein sequence ID" value="SDS84688.1"/>
    <property type="molecule type" value="Genomic_DNA"/>
</dbReference>
<accession>A0A1H1VIJ1</accession>
<dbReference type="Pfam" id="PF01223">
    <property type="entry name" value="Endonuclease_NS"/>
    <property type="match status" value="1"/>
</dbReference>
<sequence length="262" mass="28877">MLCSLSVTTSPAHGRRRHRRQAPHSGTSCWPRWQVMSSRRRVCEPLRGRSARPWPVHGSSRAPERMPRPSGSRRPLGCPSSASSSERTIWPPREPGDGVSSVGSSARVSYKTPSVGYEIAFLGRDLEIALPTVVPSLEANLVHLDGSPSIPYTRFSLSMSRSRRLARWVAWNIDGANFEFADSISRDGVDCRPDPRLPLDVQTLEDVVYATNSLDRGHLARRADLLGARSPRPARPTRTRSTSTTSPSARHLQPDQGSRSVG</sequence>
<feature type="compositionally biased region" description="Polar residues" evidence="1">
    <location>
        <begin position="1"/>
        <end position="11"/>
    </location>
</feature>
<dbReference type="GO" id="GO:0016787">
    <property type="term" value="F:hydrolase activity"/>
    <property type="evidence" value="ECO:0007669"/>
    <property type="project" value="InterPro"/>
</dbReference>
<organism evidence="3 4">
    <name type="scientific">Nocardioides scoriae</name>
    <dbReference type="NCBI Taxonomy" id="642780"/>
    <lineage>
        <taxon>Bacteria</taxon>
        <taxon>Bacillati</taxon>
        <taxon>Actinomycetota</taxon>
        <taxon>Actinomycetes</taxon>
        <taxon>Propionibacteriales</taxon>
        <taxon>Nocardioidaceae</taxon>
        <taxon>Nocardioides</taxon>
    </lineage>
</organism>
<dbReference type="InterPro" id="IPR044925">
    <property type="entry name" value="His-Me_finger_sf"/>
</dbReference>
<keyword evidence="3" id="KW-0540">Nuclease</keyword>
<keyword evidence="3" id="KW-0378">Hydrolase</keyword>
<dbReference type="STRING" id="642780.SAMN04488570_2847"/>
<feature type="domain" description="DNA/RNA non-specific endonuclease/pyrophosphatase/phosphodiesterase" evidence="2">
    <location>
        <begin position="150"/>
        <end position="228"/>
    </location>
</feature>
<dbReference type="GO" id="GO:0046872">
    <property type="term" value="F:metal ion binding"/>
    <property type="evidence" value="ECO:0007669"/>
    <property type="project" value="InterPro"/>
</dbReference>
<proteinExistence type="predicted"/>
<dbReference type="InterPro" id="IPR044929">
    <property type="entry name" value="DNA/RNA_non-sp_Endonuclease_sf"/>
</dbReference>
<dbReference type="GO" id="GO:0004519">
    <property type="term" value="F:endonuclease activity"/>
    <property type="evidence" value="ECO:0007669"/>
    <property type="project" value="UniProtKB-KW"/>
</dbReference>
<feature type="region of interest" description="Disordered" evidence="1">
    <location>
        <begin position="1"/>
        <end position="30"/>
    </location>
</feature>
<evidence type="ECO:0000313" key="3">
    <source>
        <dbReference type="EMBL" id="SDS84688.1"/>
    </source>
</evidence>
<dbReference type="SUPFAM" id="SSF54060">
    <property type="entry name" value="His-Me finger endonucleases"/>
    <property type="match status" value="1"/>
</dbReference>
<feature type="compositionally biased region" description="Low complexity" evidence="1">
    <location>
        <begin position="239"/>
        <end position="250"/>
    </location>
</feature>
<dbReference type="GO" id="GO:0003676">
    <property type="term" value="F:nucleic acid binding"/>
    <property type="evidence" value="ECO:0007669"/>
    <property type="project" value="InterPro"/>
</dbReference>
<name>A0A1H1VIJ1_9ACTN</name>
<keyword evidence="4" id="KW-1185">Reference proteome</keyword>